<feature type="region of interest" description="Disordered" evidence="1">
    <location>
        <begin position="130"/>
        <end position="279"/>
    </location>
</feature>
<feature type="compositionally biased region" description="Basic and acidic residues" evidence="1">
    <location>
        <begin position="249"/>
        <end position="263"/>
    </location>
</feature>
<feature type="compositionally biased region" description="Basic residues" evidence="1">
    <location>
        <begin position="185"/>
        <end position="202"/>
    </location>
</feature>
<dbReference type="CDD" id="cd05162">
    <property type="entry name" value="PWWP"/>
    <property type="match status" value="1"/>
</dbReference>
<feature type="compositionally biased region" description="Acidic residues" evidence="1">
    <location>
        <begin position="144"/>
        <end position="158"/>
    </location>
</feature>
<feature type="compositionally biased region" description="Low complexity" evidence="1">
    <location>
        <begin position="9"/>
        <end position="20"/>
    </location>
</feature>
<protein>
    <recommendedName>
        <fullName evidence="2">PWWP domain-containing protein</fullName>
    </recommendedName>
</protein>
<proteinExistence type="predicted"/>
<feature type="compositionally biased region" description="Basic and acidic residues" evidence="1">
    <location>
        <begin position="203"/>
        <end position="220"/>
    </location>
</feature>
<evidence type="ECO:0000313" key="4">
    <source>
        <dbReference type="Proteomes" id="UP000077115"/>
    </source>
</evidence>
<feature type="region of interest" description="Disordered" evidence="1">
    <location>
        <begin position="1"/>
        <end position="28"/>
    </location>
</feature>
<sequence>MLPSQAPVSPNKRSSPNNRSEVNSHSNAPYSDRDVKALSLVDGIFWGYIKGYPWWPCKVIANEEHLTRVMRSAKPKGTDKHVPVFYFGSHDYSWLPTRSVKPFEEFRSEFENKSKTKSFQEAVKEAKDTTLWPKHILMQTAPSDSEESGTERDSDEEMKDASDRNANDTAVSSDGLSDGEDGSRKQNKRLKKDGVSKRMKRTSRSDVKVKHSKPTSDKASLKPVNTPKSATKQTSVAGSKRRRSSSAGDTKDTISTKHSKDNTLKSTRAVSQGSETMPVKVATENSDNKYEVSTTTGREVLTKREFLMHLRLKLQIFLKNEDRQSTDFIKADKWLRRVEEAHVSLDLFRETKIGKFIKHMSKIQLSDDKYNFIQRCNALLERWKLELRNVTSDESIPASDTVAESIESIKKSSTSEELAKPDLKSTTIESSVKPFTEPNFESHTRISDKLMDNLAVPTSTQTSLKPVSPIKAMETSFLATPATPIVASSKPISPIKKTDISSTSFTKISPESANMPASVSPETPFKSLSINPIFVPATAVDSSNEDFSKVTLTQNIPLPSTESKSPTTI</sequence>
<dbReference type="Proteomes" id="UP000077115">
    <property type="component" value="Unassembled WGS sequence"/>
</dbReference>
<dbReference type="SUPFAM" id="SSF63748">
    <property type="entry name" value="Tudor/PWWP/MBT"/>
    <property type="match status" value="1"/>
</dbReference>
<dbReference type="Gene3D" id="2.30.30.140">
    <property type="match status" value="1"/>
</dbReference>
<dbReference type="SMART" id="SM00293">
    <property type="entry name" value="PWWP"/>
    <property type="match status" value="1"/>
</dbReference>
<dbReference type="EMBL" id="DS022303">
    <property type="protein sequence ID" value="OAJ39727.1"/>
    <property type="molecule type" value="Genomic_DNA"/>
</dbReference>
<dbReference type="InterPro" id="IPR000313">
    <property type="entry name" value="PWWP_dom"/>
</dbReference>
<evidence type="ECO:0000259" key="2">
    <source>
        <dbReference type="PROSITE" id="PS50812"/>
    </source>
</evidence>
<dbReference type="AlphaFoldDB" id="A0A177WHZ0"/>
<gene>
    <name evidence="3" type="ORF">BDEG_23555</name>
</gene>
<evidence type="ECO:0000256" key="1">
    <source>
        <dbReference type="SAM" id="MobiDB-lite"/>
    </source>
</evidence>
<feature type="compositionally biased region" description="Polar residues" evidence="1">
    <location>
        <begin position="264"/>
        <end position="275"/>
    </location>
</feature>
<dbReference type="InterPro" id="IPR035441">
    <property type="entry name" value="TFIIS/LEDGF_dom_sf"/>
</dbReference>
<evidence type="ECO:0000313" key="3">
    <source>
        <dbReference type="EMBL" id="OAJ39727.1"/>
    </source>
</evidence>
<dbReference type="Pfam" id="PF00855">
    <property type="entry name" value="PWWP"/>
    <property type="match status" value="1"/>
</dbReference>
<name>A0A177WHZ0_BATDL</name>
<feature type="domain" description="PWWP" evidence="2">
    <location>
        <begin position="41"/>
        <end position="106"/>
    </location>
</feature>
<dbReference type="STRING" id="403673.A0A177WHZ0"/>
<dbReference type="PROSITE" id="PS50812">
    <property type="entry name" value="PWWP"/>
    <property type="match status" value="1"/>
</dbReference>
<dbReference type="SUPFAM" id="SSF47676">
    <property type="entry name" value="Conserved domain common to transcription factors TFIIS, elongin A, CRSP70"/>
    <property type="match status" value="1"/>
</dbReference>
<reference evidence="3 4" key="1">
    <citation type="submission" date="2006-10" db="EMBL/GenBank/DDBJ databases">
        <title>The Genome Sequence of Batrachochytrium dendrobatidis JEL423.</title>
        <authorList>
            <consortium name="The Broad Institute Genome Sequencing Platform"/>
            <person name="Birren B."/>
            <person name="Lander E."/>
            <person name="Galagan J."/>
            <person name="Cuomo C."/>
            <person name="Devon K."/>
            <person name="Jaffe D."/>
            <person name="Butler J."/>
            <person name="Alvarez P."/>
            <person name="Gnerre S."/>
            <person name="Grabherr M."/>
            <person name="Kleber M."/>
            <person name="Mauceli E."/>
            <person name="Brockman W."/>
            <person name="Young S."/>
            <person name="LaButti K."/>
            <person name="Sykes S."/>
            <person name="DeCaprio D."/>
            <person name="Crawford M."/>
            <person name="Koehrsen M."/>
            <person name="Engels R."/>
            <person name="Montgomery P."/>
            <person name="Pearson M."/>
            <person name="Howarth C."/>
            <person name="Larson L."/>
            <person name="White J."/>
            <person name="O'Leary S."/>
            <person name="Kodira C."/>
            <person name="Zeng Q."/>
            <person name="Yandava C."/>
            <person name="Alvarado L."/>
            <person name="Longcore J."/>
            <person name="James T."/>
        </authorList>
    </citation>
    <scope>NUCLEOTIDE SEQUENCE [LARGE SCALE GENOMIC DNA]</scope>
    <source>
        <strain evidence="3 4">JEL423</strain>
    </source>
</reference>
<accession>A0A177WHZ0</accession>
<dbReference type="OrthoDB" id="62853at2759"/>
<reference evidence="3 4" key="2">
    <citation type="submission" date="2016-05" db="EMBL/GenBank/DDBJ databases">
        <title>Lineage-specific infection strategies underlie the spectrum of fungal disease in amphibians.</title>
        <authorList>
            <person name="Cuomo C.A."/>
            <person name="Farrer R.A."/>
            <person name="James T."/>
            <person name="Longcore J."/>
            <person name="Birren B."/>
        </authorList>
    </citation>
    <scope>NUCLEOTIDE SEQUENCE [LARGE SCALE GENOMIC DNA]</scope>
    <source>
        <strain evidence="3 4">JEL423</strain>
    </source>
</reference>
<dbReference type="VEuPathDB" id="FungiDB:BDEG_23555"/>
<dbReference type="Gene3D" id="1.20.930.10">
    <property type="entry name" value="Conserved domain common to transcription factors TFIIS, elongin A, CRSP70"/>
    <property type="match status" value="1"/>
</dbReference>
<feature type="compositionally biased region" description="Polar residues" evidence="1">
    <location>
        <begin position="226"/>
        <end position="237"/>
    </location>
</feature>
<organism evidence="3 4">
    <name type="scientific">Batrachochytrium dendrobatidis (strain JEL423)</name>
    <dbReference type="NCBI Taxonomy" id="403673"/>
    <lineage>
        <taxon>Eukaryota</taxon>
        <taxon>Fungi</taxon>
        <taxon>Fungi incertae sedis</taxon>
        <taxon>Chytridiomycota</taxon>
        <taxon>Chytridiomycota incertae sedis</taxon>
        <taxon>Chytridiomycetes</taxon>
        <taxon>Rhizophydiales</taxon>
        <taxon>Rhizophydiales incertae sedis</taxon>
        <taxon>Batrachochytrium</taxon>
    </lineage>
</organism>